<dbReference type="AlphaFoldDB" id="A0A1B9D9T5"/>
<name>A0A1B9D9T5_MYCMA</name>
<sequence length="236" mass="25731">MTVETTEIEEVLGRFAHSEPVVLAEPGSAADVPEPWQPIAHSDAAQARCRAAISLWNSDLLHLVPGFARALATELADVRIGRLAGEAVLVYALEHYDDDQRHVVCWIGWDPALARDAELRFAEAIPAPIRRFYRETHAGFVAPDWMSNGPIQPRHLQTYAEYLGCPEGLPESNWPPDAVDPTRLLLLATSGDSHLCVSPDLPPGQALTVYGGVPEPPEDVGGLLDETMTAQLDEFA</sequence>
<protein>
    <submittedName>
        <fullName evidence="1">Uncharacterized protein</fullName>
    </submittedName>
</protein>
<organism evidence="1 2">
    <name type="scientific">Mycobacterium malmoense</name>
    <dbReference type="NCBI Taxonomy" id="1780"/>
    <lineage>
        <taxon>Bacteria</taxon>
        <taxon>Bacillati</taxon>
        <taxon>Actinomycetota</taxon>
        <taxon>Actinomycetes</taxon>
        <taxon>Mycobacteriales</taxon>
        <taxon>Mycobacteriaceae</taxon>
        <taxon>Mycobacterium</taxon>
    </lineage>
</organism>
<dbReference type="Proteomes" id="UP000092683">
    <property type="component" value="Unassembled WGS sequence"/>
</dbReference>
<proteinExistence type="predicted"/>
<evidence type="ECO:0000313" key="2">
    <source>
        <dbReference type="Proteomes" id="UP000092683"/>
    </source>
</evidence>
<gene>
    <name evidence="1" type="ORF">A5677_17720</name>
</gene>
<evidence type="ECO:0000313" key="1">
    <source>
        <dbReference type="EMBL" id="OCB56733.1"/>
    </source>
</evidence>
<reference evidence="1 2" key="1">
    <citation type="submission" date="2016-06" db="EMBL/GenBank/DDBJ databases">
        <authorList>
            <person name="Kjaerup R.B."/>
            <person name="Dalgaard T.S."/>
            <person name="Juul-Madsen H.R."/>
        </authorList>
    </citation>
    <scope>NUCLEOTIDE SEQUENCE [LARGE SCALE GENOMIC DNA]</scope>
    <source>
        <strain evidence="1 2">E3012</strain>
    </source>
</reference>
<dbReference type="EMBL" id="MBEE01000089">
    <property type="protein sequence ID" value="OCB56733.1"/>
    <property type="molecule type" value="Genomic_DNA"/>
</dbReference>
<comment type="caution">
    <text evidence="1">The sequence shown here is derived from an EMBL/GenBank/DDBJ whole genome shotgun (WGS) entry which is preliminary data.</text>
</comment>
<accession>A0A1B9D9T5</accession>